<protein>
    <submittedName>
        <fullName evidence="1">Uncharacterized protein</fullName>
    </submittedName>
</protein>
<reference evidence="1 2" key="1">
    <citation type="journal article" date="2020" name="BMC Genomics">
        <title>Correction to: Identification and distribution of gene clusters required for synthesis of sphingolipid metabolism inhibitors in diverse species of the filamentous fungus Fusarium.</title>
        <authorList>
            <person name="Kim H.S."/>
            <person name="Lohmar J.M."/>
            <person name="Busman M."/>
            <person name="Brown D.W."/>
            <person name="Naumann T.A."/>
            <person name="Divon H.H."/>
            <person name="Lysoe E."/>
            <person name="Uhlig S."/>
            <person name="Proctor R.H."/>
        </authorList>
    </citation>
    <scope>NUCLEOTIDE SEQUENCE [LARGE SCALE GENOMIC DNA]</scope>
    <source>
        <strain evidence="1 2">NRRL 25214</strain>
    </source>
</reference>
<dbReference type="InterPro" id="IPR036426">
    <property type="entry name" value="Bulb-type_lectin_dom_sf"/>
</dbReference>
<sequence>MPLLLAPYNDAMRLGMGFNSYTQTMCIDNAVEATDEAMITSEKLSPKITTSSMLFESVSEVADIMDVSPAATITTGRMEVHGHMNAFNSAEIDDADISLMASVRVMSEITSLKGSARFLPIDGMEAGSLRFNETFGDSYISGFITGGLFISIISFIASDPDRKDKLIEAVKKGLTEPAMNLENVCKEFAIASVIQGVEVPDMNRAADVAFILRIASQFPALVAQDPQRTWAILTKYKANRSFNEWSSYEILKPLDYDGVASYTSKLFDNYMQYNRLSKKVQDIISQRDKYSQVDKPRAIPPELNALLATNTLTRHPELLPKIDILNTNLKDDLLQETVNEALTEYSRPISQQDSIVQEDPFLPSVADYTPSESSSGVGELRTPCTSDLDSCSISGRSPVLRDRTEPSADLAMRTLVPPEVWADLLPVKNDQPTTLVGQPAKTATAPAIECKKPQILAAVCGTHDITFQLQQKVIGASDHNLHLLMDELERKVSNGRSIPITTSLSILYKSTDGSMRVCSFKPEKPRTGLFHITERSQHQIVKGVSNSMRGMKLFCVIYGGNIYHKPYDLELFVENANENNSGRWPCISFNKDTVGEDHSSGDDMTGVVFYEYMNSPGIQSVVSLGGTGCVLKNQRQLADLDQERIGEDTNQDNEKGNNQLKRCVVELHKDIAVPRCSCTFERGNLKVRPSGSPFLQFANGVKFFFWNDGIFEVLDKNDEVLWSNLEEIGSQSAHILEFGRDGKLRLWDKDGWMYWPPVLHRVGSHGTLVFSSEYPYLGIYSSEGQLLWGE</sequence>
<dbReference type="SUPFAM" id="SSF51110">
    <property type="entry name" value="alpha-D-mannose-specific plant lectins"/>
    <property type="match status" value="1"/>
</dbReference>
<evidence type="ECO:0000313" key="1">
    <source>
        <dbReference type="EMBL" id="KAF5253555.1"/>
    </source>
</evidence>
<dbReference type="Proteomes" id="UP000573603">
    <property type="component" value="Unassembled WGS sequence"/>
</dbReference>
<dbReference type="AlphaFoldDB" id="A0A8H4ZW04"/>
<proteinExistence type="predicted"/>
<dbReference type="EMBL" id="JABEVY010000034">
    <property type="protein sequence ID" value="KAF5253555.1"/>
    <property type="molecule type" value="Genomic_DNA"/>
</dbReference>
<comment type="caution">
    <text evidence="1">The sequence shown here is derived from an EMBL/GenBank/DDBJ whole genome shotgun (WGS) entry which is preliminary data.</text>
</comment>
<gene>
    <name evidence="1" type="ORF">FANTH_1626</name>
</gene>
<evidence type="ECO:0000313" key="2">
    <source>
        <dbReference type="Proteomes" id="UP000573603"/>
    </source>
</evidence>
<accession>A0A8H4ZW04</accession>
<keyword evidence="2" id="KW-1185">Reference proteome</keyword>
<name>A0A8H4ZW04_9HYPO</name>
<organism evidence="1 2">
    <name type="scientific">Fusarium anthophilum</name>
    <dbReference type="NCBI Taxonomy" id="48485"/>
    <lineage>
        <taxon>Eukaryota</taxon>
        <taxon>Fungi</taxon>
        <taxon>Dikarya</taxon>
        <taxon>Ascomycota</taxon>
        <taxon>Pezizomycotina</taxon>
        <taxon>Sordariomycetes</taxon>
        <taxon>Hypocreomycetidae</taxon>
        <taxon>Hypocreales</taxon>
        <taxon>Nectriaceae</taxon>
        <taxon>Fusarium</taxon>
        <taxon>Fusarium fujikuroi species complex</taxon>
    </lineage>
</organism>